<protein>
    <submittedName>
        <fullName evidence="1">Uncharacterized protein</fullName>
    </submittedName>
</protein>
<dbReference type="PANTHER" id="PTHR36074">
    <property type="entry name" value="ISOPENTENYL-DIPHOSPHATE DELTA-ISOMERASE"/>
    <property type="match status" value="1"/>
</dbReference>
<keyword evidence="2" id="KW-1185">Reference proteome</keyword>
<evidence type="ECO:0000313" key="1">
    <source>
        <dbReference type="EMBL" id="KAK9084633.1"/>
    </source>
</evidence>
<dbReference type="AlphaFoldDB" id="A0AAP0E429"/>
<dbReference type="EMBL" id="JBBNAE010000011">
    <property type="protein sequence ID" value="KAK9084633.1"/>
    <property type="molecule type" value="Genomic_DNA"/>
</dbReference>
<reference evidence="1 2" key="1">
    <citation type="submission" date="2024-01" db="EMBL/GenBank/DDBJ databases">
        <title>Genome assemblies of Stephania.</title>
        <authorList>
            <person name="Yang L."/>
        </authorList>
    </citation>
    <scope>NUCLEOTIDE SEQUENCE [LARGE SCALE GENOMIC DNA]</scope>
    <source>
        <strain evidence="1">QJT</strain>
        <tissue evidence="1">Leaf</tissue>
    </source>
</reference>
<evidence type="ECO:0000313" key="2">
    <source>
        <dbReference type="Proteomes" id="UP001417504"/>
    </source>
</evidence>
<name>A0AAP0E429_9MAGN</name>
<gene>
    <name evidence="1" type="ORF">Sjap_025044</name>
</gene>
<proteinExistence type="predicted"/>
<accession>A0AAP0E429</accession>
<sequence>MSGIAILVDLLRKNPCFSSQALHSHGSLSAAIASSAAVAATGTTLASRFLFGDGGKSFAFADVGAEWSADYIPNLRSASDSIFRSDSIQYSTKVYPIELKPLFSAFGLRSLAMTSLRSFLMFYLPLLEPKASIDDFDGDDDVFPSDASEERHVDLVVPLKKSVKQIIRETSVVTTRRILERLAVHYVSQRMAWKLLKDVPRSARRKAERGMPKFVYFYSVSKTTFRGHLLGVAASWLVQVGIEIYRCISTLTKRKNDVPTDEEVDTAEQIHLLGKRVSGATVRCGASLIFASVGAGLGAALIHPSMGQWIGCAVGDLAGPIVITICLEKVFQLDL</sequence>
<dbReference type="Proteomes" id="UP001417504">
    <property type="component" value="Unassembled WGS sequence"/>
</dbReference>
<dbReference type="PANTHER" id="PTHR36074:SF1">
    <property type="entry name" value="ISOPENTENYL-DIPHOSPHATE DELTA-ISOMERASE"/>
    <property type="match status" value="1"/>
</dbReference>
<organism evidence="1 2">
    <name type="scientific">Stephania japonica</name>
    <dbReference type="NCBI Taxonomy" id="461633"/>
    <lineage>
        <taxon>Eukaryota</taxon>
        <taxon>Viridiplantae</taxon>
        <taxon>Streptophyta</taxon>
        <taxon>Embryophyta</taxon>
        <taxon>Tracheophyta</taxon>
        <taxon>Spermatophyta</taxon>
        <taxon>Magnoliopsida</taxon>
        <taxon>Ranunculales</taxon>
        <taxon>Menispermaceae</taxon>
        <taxon>Menispermoideae</taxon>
        <taxon>Cissampelideae</taxon>
        <taxon>Stephania</taxon>
    </lineage>
</organism>
<comment type="caution">
    <text evidence="1">The sequence shown here is derived from an EMBL/GenBank/DDBJ whole genome shotgun (WGS) entry which is preliminary data.</text>
</comment>